<evidence type="ECO:0000259" key="1">
    <source>
        <dbReference type="PROSITE" id="PS51725"/>
    </source>
</evidence>
<dbReference type="PANTHER" id="PTHR33336:SF3">
    <property type="entry name" value="ABM DOMAIN-CONTAINING PROTEIN"/>
    <property type="match status" value="1"/>
</dbReference>
<name>A0ABT5HZF4_9CAUL</name>
<keyword evidence="3" id="KW-1185">Reference proteome</keyword>
<dbReference type="InterPro" id="IPR050744">
    <property type="entry name" value="AI-2_Isomerase_LsrG"/>
</dbReference>
<comment type="caution">
    <text evidence="2">The sequence shown here is derived from an EMBL/GenBank/DDBJ whole genome shotgun (WGS) entry which is preliminary data.</text>
</comment>
<dbReference type="Proteomes" id="UP001214854">
    <property type="component" value="Unassembled WGS sequence"/>
</dbReference>
<dbReference type="EMBL" id="JAQQKX010000015">
    <property type="protein sequence ID" value="MDC7684801.1"/>
    <property type="molecule type" value="Genomic_DNA"/>
</dbReference>
<dbReference type="InterPro" id="IPR007138">
    <property type="entry name" value="ABM_dom"/>
</dbReference>
<reference evidence="2 3" key="1">
    <citation type="submission" date="2023-01" db="EMBL/GenBank/DDBJ databases">
        <title>Novel species of the genus Asticcacaulis isolated from rivers.</title>
        <authorList>
            <person name="Lu H."/>
        </authorList>
    </citation>
    <scope>NUCLEOTIDE SEQUENCE [LARGE SCALE GENOMIC DNA]</scope>
    <source>
        <strain evidence="2 3">BYS171W</strain>
    </source>
</reference>
<dbReference type="PANTHER" id="PTHR33336">
    <property type="entry name" value="QUINOL MONOOXYGENASE YGIN-RELATED"/>
    <property type="match status" value="1"/>
</dbReference>
<keyword evidence="2" id="KW-0560">Oxidoreductase</keyword>
<dbReference type="GO" id="GO:0004497">
    <property type="term" value="F:monooxygenase activity"/>
    <property type="evidence" value="ECO:0007669"/>
    <property type="project" value="UniProtKB-KW"/>
</dbReference>
<organism evidence="2 3">
    <name type="scientific">Asticcacaulis aquaticus</name>
    <dbReference type="NCBI Taxonomy" id="2984212"/>
    <lineage>
        <taxon>Bacteria</taxon>
        <taxon>Pseudomonadati</taxon>
        <taxon>Pseudomonadota</taxon>
        <taxon>Alphaproteobacteria</taxon>
        <taxon>Caulobacterales</taxon>
        <taxon>Caulobacteraceae</taxon>
        <taxon>Asticcacaulis</taxon>
    </lineage>
</organism>
<protein>
    <submittedName>
        <fullName evidence="2">Quinol monooxygenase</fullName>
    </submittedName>
</protein>
<dbReference type="Gene3D" id="3.30.70.100">
    <property type="match status" value="1"/>
</dbReference>
<dbReference type="PROSITE" id="PS51725">
    <property type="entry name" value="ABM"/>
    <property type="match status" value="1"/>
</dbReference>
<dbReference type="RefSeq" id="WP_272749270.1">
    <property type="nucleotide sequence ID" value="NZ_JAQQKX010000015.1"/>
</dbReference>
<accession>A0ABT5HZF4</accession>
<sequence length="97" mass="10723">MTPTKITAILTARPGKVDELKGLLFGMVADCRAEPGNLRWDIWQDQANPERFVLDELYVDTAAVAAHRGTAHFNTYLSRINDLAERTALVLDPADVA</sequence>
<dbReference type="SUPFAM" id="SSF54909">
    <property type="entry name" value="Dimeric alpha+beta barrel"/>
    <property type="match status" value="1"/>
</dbReference>
<gene>
    <name evidence="2" type="ORF">PQU92_16070</name>
</gene>
<dbReference type="Pfam" id="PF03992">
    <property type="entry name" value="ABM"/>
    <property type="match status" value="1"/>
</dbReference>
<dbReference type="InterPro" id="IPR011008">
    <property type="entry name" value="Dimeric_a/b-barrel"/>
</dbReference>
<proteinExistence type="predicted"/>
<evidence type="ECO:0000313" key="3">
    <source>
        <dbReference type="Proteomes" id="UP001214854"/>
    </source>
</evidence>
<evidence type="ECO:0000313" key="2">
    <source>
        <dbReference type="EMBL" id="MDC7684801.1"/>
    </source>
</evidence>
<keyword evidence="2" id="KW-0503">Monooxygenase</keyword>
<feature type="domain" description="ABM" evidence="1">
    <location>
        <begin position="4"/>
        <end position="92"/>
    </location>
</feature>